<evidence type="ECO:0000256" key="3">
    <source>
        <dbReference type="SAM" id="MobiDB-lite"/>
    </source>
</evidence>
<dbReference type="InterPro" id="IPR018247">
    <property type="entry name" value="EF_Hand_1_Ca_BS"/>
</dbReference>
<feature type="signal peptide" evidence="4">
    <location>
        <begin position="1"/>
        <end position="21"/>
    </location>
</feature>
<dbReference type="PANTHER" id="PTHR10827:SF98">
    <property type="entry name" value="45 KDA CALCIUM-BINDING PROTEIN"/>
    <property type="match status" value="1"/>
</dbReference>
<protein>
    <submittedName>
        <fullName evidence="6">EF-hand domain-containing protein</fullName>
    </submittedName>
</protein>
<keyword evidence="4" id="KW-0732">Signal</keyword>
<dbReference type="Proteomes" id="UP000603141">
    <property type="component" value="Unassembled WGS sequence"/>
</dbReference>
<feature type="domain" description="EF-hand" evidence="5">
    <location>
        <begin position="31"/>
        <end position="66"/>
    </location>
</feature>
<dbReference type="AlphaFoldDB" id="A0A934VW93"/>
<keyword evidence="7" id="KW-1185">Reference proteome</keyword>
<evidence type="ECO:0000256" key="4">
    <source>
        <dbReference type="SAM" id="SignalP"/>
    </source>
</evidence>
<dbReference type="InterPro" id="IPR002048">
    <property type="entry name" value="EF_hand_dom"/>
</dbReference>
<reference evidence="6" key="1">
    <citation type="submission" date="2021-01" db="EMBL/GenBank/DDBJ databases">
        <title>Modified the classification status of verrucomicrobia.</title>
        <authorList>
            <person name="Feng X."/>
        </authorList>
    </citation>
    <scope>NUCLEOTIDE SEQUENCE</scope>
    <source>
        <strain evidence="6">KCTC 22041</strain>
    </source>
</reference>
<evidence type="ECO:0000313" key="6">
    <source>
        <dbReference type="EMBL" id="MBK1882578.1"/>
    </source>
</evidence>
<evidence type="ECO:0000259" key="5">
    <source>
        <dbReference type="PROSITE" id="PS50222"/>
    </source>
</evidence>
<evidence type="ECO:0000256" key="2">
    <source>
        <dbReference type="ARBA" id="ARBA00022737"/>
    </source>
</evidence>
<dbReference type="Pfam" id="PF13499">
    <property type="entry name" value="EF-hand_7"/>
    <property type="match status" value="1"/>
</dbReference>
<evidence type="ECO:0000313" key="7">
    <source>
        <dbReference type="Proteomes" id="UP000603141"/>
    </source>
</evidence>
<name>A0A934VW93_9BACT</name>
<organism evidence="6 7">
    <name type="scientific">Luteolibacter pohnpeiensis</name>
    <dbReference type="NCBI Taxonomy" id="454153"/>
    <lineage>
        <taxon>Bacteria</taxon>
        <taxon>Pseudomonadati</taxon>
        <taxon>Verrucomicrobiota</taxon>
        <taxon>Verrucomicrobiia</taxon>
        <taxon>Verrucomicrobiales</taxon>
        <taxon>Verrucomicrobiaceae</taxon>
        <taxon>Luteolibacter</taxon>
    </lineage>
</organism>
<accession>A0A934VW93</accession>
<dbReference type="GO" id="GO:0005509">
    <property type="term" value="F:calcium ion binding"/>
    <property type="evidence" value="ECO:0007669"/>
    <property type="project" value="InterPro"/>
</dbReference>
<comment type="caution">
    <text evidence="6">The sequence shown here is derived from an EMBL/GenBank/DDBJ whole genome shotgun (WGS) entry which is preliminary data.</text>
</comment>
<dbReference type="SMART" id="SM00054">
    <property type="entry name" value="EFh"/>
    <property type="match status" value="3"/>
</dbReference>
<feature type="compositionally biased region" description="Basic and acidic residues" evidence="3">
    <location>
        <begin position="23"/>
        <end position="123"/>
    </location>
</feature>
<feature type="domain" description="EF-hand" evidence="5">
    <location>
        <begin position="94"/>
        <end position="129"/>
    </location>
</feature>
<dbReference type="PROSITE" id="PS00018">
    <property type="entry name" value="EF_HAND_1"/>
    <property type="match status" value="1"/>
</dbReference>
<dbReference type="Pfam" id="PF13202">
    <property type="entry name" value="EF-hand_5"/>
    <property type="match status" value="1"/>
</dbReference>
<evidence type="ECO:0000256" key="1">
    <source>
        <dbReference type="ARBA" id="ARBA00022723"/>
    </source>
</evidence>
<keyword evidence="1" id="KW-0479">Metal-binding</keyword>
<feature type="compositionally biased region" description="Basic and acidic residues" evidence="3">
    <location>
        <begin position="134"/>
        <end position="159"/>
    </location>
</feature>
<dbReference type="PROSITE" id="PS50222">
    <property type="entry name" value="EF_HAND_2"/>
    <property type="match status" value="2"/>
</dbReference>
<dbReference type="RefSeq" id="WP_200269853.1">
    <property type="nucleotide sequence ID" value="NZ_JAENIJ010000012.1"/>
</dbReference>
<dbReference type="SUPFAM" id="SSF47473">
    <property type="entry name" value="EF-hand"/>
    <property type="match status" value="1"/>
</dbReference>
<dbReference type="EMBL" id="JAENIJ010000012">
    <property type="protein sequence ID" value="MBK1882578.1"/>
    <property type="molecule type" value="Genomic_DNA"/>
</dbReference>
<dbReference type="InterPro" id="IPR011992">
    <property type="entry name" value="EF-hand-dom_pair"/>
</dbReference>
<dbReference type="PANTHER" id="PTHR10827">
    <property type="entry name" value="RETICULOCALBIN"/>
    <property type="match status" value="1"/>
</dbReference>
<keyword evidence="2" id="KW-0677">Repeat</keyword>
<feature type="chain" id="PRO_5037323412" evidence="4">
    <location>
        <begin position="22"/>
        <end position="159"/>
    </location>
</feature>
<sequence length="159" mass="18061">MKTKLLSIAGILLGTAAISFAQEKPEPPKRAERKIPEEVLKKFDKDGDGKLSDEERKAMRAERQAEAEKMRKENLEKYDANKDGKLDEEETKKMREDRRKEMFAKFDKDGDGKLSEEEMKAMREANPQRGQRGARGEGRPPKAPEDAPKDTTKDEPAGE</sequence>
<feature type="region of interest" description="Disordered" evidence="3">
    <location>
        <begin position="23"/>
        <end position="159"/>
    </location>
</feature>
<proteinExistence type="predicted"/>
<dbReference type="Gene3D" id="1.10.238.10">
    <property type="entry name" value="EF-hand"/>
    <property type="match status" value="3"/>
</dbReference>
<gene>
    <name evidence="6" type="ORF">JIN85_09130</name>
</gene>